<name>A0A8J8TR71_9EURY</name>
<evidence type="ECO:0000256" key="2">
    <source>
        <dbReference type="SAM" id="Phobius"/>
    </source>
</evidence>
<dbReference type="RefSeq" id="WP_148856770.1">
    <property type="nucleotide sequence ID" value="NZ_PHNJ01000002.1"/>
</dbReference>
<reference evidence="3" key="1">
    <citation type="submission" date="2017-11" db="EMBL/GenBank/DDBJ databases">
        <authorList>
            <person name="Kajale S.C."/>
            <person name="Sharma A."/>
        </authorList>
    </citation>
    <scope>NUCLEOTIDE SEQUENCE</scope>
    <source>
        <strain evidence="3">LS1_42</strain>
    </source>
</reference>
<evidence type="ECO:0008006" key="5">
    <source>
        <dbReference type="Google" id="ProtNLM"/>
    </source>
</evidence>
<protein>
    <recommendedName>
        <fullName evidence="5">PH domain-containing protein</fullName>
    </recommendedName>
</protein>
<dbReference type="OrthoDB" id="170115at2157"/>
<dbReference type="Proteomes" id="UP000766904">
    <property type="component" value="Unassembled WGS sequence"/>
</dbReference>
<keyword evidence="2" id="KW-1133">Transmembrane helix</keyword>
<evidence type="ECO:0000313" key="4">
    <source>
        <dbReference type="Proteomes" id="UP000766904"/>
    </source>
</evidence>
<keyword evidence="4" id="KW-1185">Reference proteome</keyword>
<organism evidence="3 4">
    <name type="scientific">Natronococcus pandeyae</name>
    <dbReference type="NCBI Taxonomy" id="2055836"/>
    <lineage>
        <taxon>Archaea</taxon>
        <taxon>Methanobacteriati</taxon>
        <taxon>Methanobacteriota</taxon>
        <taxon>Stenosarchaea group</taxon>
        <taxon>Halobacteria</taxon>
        <taxon>Halobacteriales</taxon>
        <taxon>Natrialbaceae</taxon>
        <taxon>Natronococcus</taxon>
    </lineage>
</organism>
<proteinExistence type="predicted"/>
<dbReference type="EMBL" id="PHNJ01000002">
    <property type="protein sequence ID" value="TYL39636.1"/>
    <property type="molecule type" value="Genomic_DNA"/>
</dbReference>
<feature type="transmembrane region" description="Helical" evidence="2">
    <location>
        <begin position="46"/>
        <end position="65"/>
    </location>
</feature>
<evidence type="ECO:0000256" key="1">
    <source>
        <dbReference type="SAM" id="Coils"/>
    </source>
</evidence>
<evidence type="ECO:0000313" key="3">
    <source>
        <dbReference type="EMBL" id="TYL39636.1"/>
    </source>
</evidence>
<feature type="transmembrane region" description="Helical" evidence="2">
    <location>
        <begin position="108"/>
        <end position="128"/>
    </location>
</feature>
<feature type="transmembrane region" description="Helical" evidence="2">
    <location>
        <begin position="183"/>
        <end position="199"/>
    </location>
</feature>
<keyword evidence="2" id="KW-0472">Membrane</keyword>
<keyword evidence="2" id="KW-0812">Transmembrane</keyword>
<comment type="caution">
    <text evidence="3">The sequence shown here is derived from an EMBL/GenBank/DDBJ whole genome shotgun (WGS) entry which is preliminary data.</text>
</comment>
<feature type="transmembrane region" description="Helical" evidence="2">
    <location>
        <begin position="85"/>
        <end position="102"/>
    </location>
</feature>
<sequence length="287" mass="30364">MTPLNSLASGSTRLSAGFRAVVALYAGVLLGGVAASVAAAQSASSTALAAVFLGGLATGAVAGVVVARADERLPIRLGRNRRRRALLVVPGIPGLVGAATVASSWSPIASPFVATGSSLSLLVLGYVLGELARTEYVEAVTADEPADSWRWTPPGGGMAYTLVALGWLVLALINAAGGNWTATVVWVLITMGWIVGGLVEGRWQTRWGATPEIRIHENGLVKQRPFTKTFVPWEDVSHVRLHEDELVLDRGLFDVRLERSELADLEAVRETIERRLETAGADARLVP</sequence>
<feature type="coiled-coil region" evidence="1">
    <location>
        <begin position="255"/>
        <end position="282"/>
    </location>
</feature>
<feature type="transmembrane region" description="Helical" evidence="2">
    <location>
        <begin position="158"/>
        <end position="177"/>
    </location>
</feature>
<feature type="transmembrane region" description="Helical" evidence="2">
    <location>
        <begin position="21"/>
        <end position="40"/>
    </location>
</feature>
<accession>A0A8J8TR71</accession>
<gene>
    <name evidence="3" type="ORF">CV102_04930</name>
</gene>
<keyword evidence="1" id="KW-0175">Coiled coil</keyword>
<dbReference type="AlphaFoldDB" id="A0A8J8TR71"/>